<dbReference type="Proteomes" id="UP000243686">
    <property type="component" value="Unassembled WGS sequence"/>
</dbReference>
<keyword evidence="2" id="KW-1185">Reference proteome</keyword>
<dbReference type="AlphaFoldDB" id="A0A1S8WJC1"/>
<protein>
    <submittedName>
        <fullName evidence="1">PAN domain protein</fullName>
    </submittedName>
</protein>
<evidence type="ECO:0000313" key="1">
    <source>
        <dbReference type="EMBL" id="OON14535.1"/>
    </source>
</evidence>
<reference evidence="1 2" key="1">
    <citation type="submission" date="2015-03" db="EMBL/GenBank/DDBJ databases">
        <title>Draft genome of the nematode, Opisthorchis viverrini.</title>
        <authorList>
            <person name="Mitreva M."/>
        </authorList>
    </citation>
    <scope>NUCLEOTIDE SEQUENCE [LARGE SCALE GENOMIC DNA]</scope>
    <source>
        <strain evidence="1">Khon Kaen</strain>
    </source>
</reference>
<organism evidence="1 2">
    <name type="scientific">Opisthorchis viverrini</name>
    <name type="common">Southeast Asian liver fluke</name>
    <dbReference type="NCBI Taxonomy" id="6198"/>
    <lineage>
        <taxon>Eukaryota</taxon>
        <taxon>Metazoa</taxon>
        <taxon>Spiralia</taxon>
        <taxon>Lophotrochozoa</taxon>
        <taxon>Platyhelminthes</taxon>
        <taxon>Trematoda</taxon>
        <taxon>Digenea</taxon>
        <taxon>Opisthorchiida</taxon>
        <taxon>Opisthorchiata</taxon>
        <taxon>Opisthorchiidae</taxon>
        <taxon>Opisthorchis</taxon>
    </lineage>
</organism>
<dbReference type="EMBL" id="KV906572">
    <property type="protein sequence ID" value="OON14535.1"/>
    <property type="molecule type" value="Genomic_DNA"/>
</dbReference>
<sequence>MHVQSCLSKKTPILLPDLTADFCHANKLCAVRGTGNRVNFLVGRKAFATANMAKKHVQFIWTSFHNFSPAETFNSSDWYDADPRRKLAMDIRTKFRWSTPPTMPDKPVILAQVIKNRLLIPIQVVQPLRFNVACEHYFESEHIFMQVRFQQCPNEKDTTATVTNSITESCYDEAITVTVMVCVNKCAHNVHCRSVYYNGTSGKCISILYVRAYLPDHYREHLKIWTCFRKI</sequence>
<evidence type="ECO:0000313" key="2">
    <source>
        <dbReference type="Proteomes" id="UP000243686"/>
    </source>
</evidence>
<name>A0A1S8WJC1_OPIVI</name>
<proteinExistence type="predicted"/>
<gene>
    <name evidence="1" type="ORF">X801_09673</name>
</gene>
<accession>A0A1S8WJC1</accession>